<protein>
    <recommendedName>
        <fullName evidence="5">Helicase ATP-binding domain-containing protein</fullName>
    </recommendedName>
</protein>
<keyword evidence="1" id="KW-0547">Nucleotide-binding</keyword>
<dbReference type="InterPro" id="IPR006935">
    <property type="entry name" value="Helicase/UvrB_N"/>
</dbReference>
<dbReference type="PANTHER" id="PTHR11274:SF0">
    <property type="entry name" value="GENERAL TRANSCRIPTION AND DNA REPAIR FACTOR IIH HELICASE SUBUNIT XPB"/>
    <property type="match status" value="1"/>
</dbReference>
<keyword evidence="7" id="KW-1185">Reference proteome</keyword>
<name>A0A9W6D0X7_9BACT</name>
<keyword evidence="4" id="KW-0067">ATP-binding</keyword>
<dbReference type="InterPro" id="IPR014001">
    <property type="entry name" value="Helicase_ATP-bd"/>
</dbReference>
<dbReference type="PROSITE" id="PS51192">
    <property type="entry name" value="HELICASE_ATP_BIND_1"/>
    <property type="match status" value="1"/>
</dbReference>
<organism evidence="6 7">
    <name type="scientific">Desulforhabdus amnigena</name>
    <dbReference type="NCBI Taxonomy" id="40218"/>
    <lineage>
        <taxon>Bacteria</taxon>
        <taxon>Pseudomonadati</taxon>
        <taxon>Thermodesulfobacteriota</taxon>
        <taxon>Syntrophobacteria</taxon>
        <taxon>Syntrophobacterales</taxon>
        <taxon>Syntrophobacteraceae</taxon>
        <taxon>Desulforhabdus</taxon>
    </lineage>
</organism>
<dbReference type="InterPro" id="IPR050615">
    <property type="entry name" value="ATP-dep_DNA_Helicase"/>
</dbReference>
<dbReference type="GO" id="GO:0016787">
    <property type="term" value="F:hydrolase activity"/>
    <property type="evidence" value="ECO:0007669"/>
    <property type="project" value="UniProtKB-KW"/>
</dbReference>
<dbReference type="GO" id="GO:0004386">
    <property type="term" value="F:helicase activity"/>
    <property type="evidence" value="ECO:0007669"/>
    <property type="project" value="UniProtKB-KW"/>
</dbReference>
<dbReference type="SMART" id="SM00487">
    <property type="entry name" value="DEXDc"/>
    <property type="match status" value="1"/>
</dbReference>
<dbReference type="Gene3D" id="3.40.50.300">
    <property type="entry name" value="P-loop containing nucleotide triphosphate hydrolases"/>
    <property type="match status" value="1"/>
</dbReference>
<dbReference type="EMBL" id="BSDR01000001">
    <property type="protein sequence ID" value="GLI32618.1"/>
    <property type="molecule type" value="Genomic_DNA"/>
</dbReference>
<keyword evidence="3" id="KW-0347">Helicase</keyword>
<proteinExistence type="predicted"/>
<gene>
    <name evidence="6" type="ORF">DAMNIGENAA_00510</name>
</gene>
<keyword evidence="2" id="KW-0378">Hydrolase</keyword>
<dbReference type="SUPFAM" id="SSF52540">
    <property type="entry name" value="P-loop containing nucleoside triphosphate hydrolases"/>
    <property type="match status" value="1"/>
</dbReference>
<evidence type="ECO:0000256" key="4">
    <source>
        <dbReference type="ARBA" id="ARBA00022840"/>
    </source>
</evidence>
<dbReference type="Proteomes" id="UP001144372">
    <property type="component" value="Unassembled WGS sequence"/>
</dbReference>
<dbReference type="Pfam" id="PF04851">
    <property type="entry name" value="ResIII"/>
    <property type="match status" value="1"/>
</dbReference>
<reference evidence="6" key="1">
    <citation type="submission" date="2022-12" db="EMBL/GenBank/DDBJ databases">
        <title>Reference genome sequencing for broad-spectrum identification of bacterial and archaeal isolates by mass spectrometry.</title>
        <authorList>
            <person name="Sekiguchi Y."/>
            <person name="Tourlousse D.M."/>
        </authorList>
    </citation>
    <scope>NUCLEOTIDE SEQUENCE</scope>
    <source>
        <strain evidence="6">ASRB1</strain>
    </source>
</reference>
<evidence type="ECO:0000256" key="1">
    <source>
        <dbReference type="ARBA" id="ARBA00022741"/>
    </source>
</evidence>
<sequence>MFVKMLNILIAECIKIPAEGLNPQLERKIHERLVFTNPDYELRHNRGEWIGSIPPQISCLRQKGRSYILPRGFLDQLLELCKKFQQPYRLVDRRRYFDPLPFEFHGELKSYQQDAAEAVLERDFATLAGGHKSGKTVIALYTIAQRRQPALILIPKLELLEGWLAKIENFLQIPSSEVGIFSTGEHRVGKRITIAHTGEVMRHWKKIADQVGYLIVDECQRCPPKVITHLIPNFDTRYMLGLSSTVQRNKDRLSRIIYFYIGDVVYAINEKDAREGRGIIHAHIVARPTEFEYPYRSRADYVPMLHTMMQDKDRIRIIADDIETELKKATRALLVLSAGEEYDRILRQELSQRDIPIHVYEQKSDALREEADGNSNNGSKHCEISLPSGPSAVFVTPQVLAECSAQLHSNVLFLTVPIYFRKALANAIRDLHSNGNGEGGKLKIYDYVDQRIGLLENYFRMRSYNYGVHPEVLLNPNLN</sequence>
<accession>A0A9W6D0X7</accession>
<comment type="caution">
    <text evidence="6">The sequence shown here is derived from an EMBL/GenBank/DDBJ whole genome shotgun (WGS) entry which is preliminary data.</text>
</comment>
<dbReference type="RefSeq" id="WP_281791673.1">
    <property type="nucleotide sequence ID" value="NZ_BSDR01000001.1"/>
</dbReference>
<evidence type="ECO:0000313" key="7">
    <source>
        <dbReference type="Proteomes" id="UP001144372"/>
    </source>
</evidence>
<feature type="domain" description="Helicase ATP-binding" evidence="5">
    <location>
        <begin position="116"/>
        <end position="264"/>
    </location>
</feature>
<dbReference type="AlphaFoldDB" id="A0A9W6D0X7"/>
<dbReference type="InterPro" id="IPR027417">
    <property type="entry name" value="P-loop_NTPase"/>
</dbReference>
<evidence type="ECO:0000259" key="5">
    <source>
        <dbReference type="PROSITE" id="PS51192"/>
    </source>
</evidence>
<evidence type="ECO:0000256" key="3">
    <source>
        <dbReference type="ARBA" id="ARBA00022806"/>
    </source>
</evidence>
<evidence type="ECO:0000256" key="2">
    <source>
        <dbReference type="ARBA" id="ARBA00022801"/>
    </source>
</evidence>
<dbReference type="GO" id="GO:0005524">
    <property type="term" value="F:ATP binding"/>
    <property type="evidence" value="ECO:0007669"/>
    <property type="project" value="UniProtKB-KW"/>
</dbReference>
<dbReference type="PANTHER" id="PTHR11274">
    <property type="entry name" value="RAD25/XP-B DNA REPAIR HELICASE"/>
    <property type="match status" value="1"/>
</dbReference>
<evidence type="ECO:0000313" key="6">
    <source>
        <dbReference type="EMBL" id="GLI32618.1"/>
    </source>
</evidence>
<dbReference type="GO" id="GO:0003677">
    <property type="term" value="F:DNA binding"/>
    <property type="evidence" value="ECO:0007669"/>
    <property type="project" value="InterPro"/>
</dbReference>